<dbReference type="InterPro" id="IPR005538">
    <property type="entry name" value="LrgA/CidA"/>
</dbReference>
<feature type="transmembrane region" description="Helical" evidence="6">
    <location>
        <begin position="84"/>
        <end position="107"/>
    </location>
</feature>
<dbReference type="AlphaFoldDB" id="A0A7X2NIQ3"/>
<dbReference type="PANTHER" id="PTHR33931:SF2">
    <property type="entry name" value="HOLIN-LIKE PROTEIN CIDA"/>
    <property type="match status" value="1"/>
</dbReference>
<feature type="transmembrane region" description="Helical" evidence="6">
    <location>
        <begin position="59"/>
        <end position="78"/>
    </location>
</feature>
<comment type="subcellular location">
    <subcellularLocation>
        <location evidence="1">Cell membrane</location>
        <topology evidence="1">Multi-pass membrane protein</topology>
    </subcellularLocation>
</comment>
<keyword evidence="3 6" id="KW-0812">Transmembrane</keyword>
<dbReference type="Pfam" id="PF03788">
    <property type="entry name" value="LrgA"/>
    <property type="match status" value="1"/>
</dbReference>
<protein>
    <submittedName>
        <fullName evidence="7">CidA/LrgA family protein</fullName>
    </submittedName>
</protein>
<evidence type="ECO:0000256" key="5">
    <source>
        <dbReference type="ARBA" id="ARBA00023136"/>
    </source>
</evidence>
<evidence type="ECO:0000313" key="7">
    <source>
        <dbReference type="EMBL" id="MSS35562.1"/>
    </source>
</evidence>
<gene>
    <name evidence="7" type="ORF">FYJ39_02940</name>
</gene>
<name>A0A7X2NIQ3_9CLOT</name>
<evidence type="ECO:0000256" key="6">
    <source>
        <dbReference type="SAM" id="Phobius"/>
    </source>
</evidence>
<evidence type="ECO:0000256" key="2">
    <source>
        <dbReference type="ARBA" id="ARBA00022475"/>
    </source>
</evidence>
<dbReference type="EMBL" id="VUMD01000002">
    <property type="protein sequence ID" value="MSS35562.1"/>
    <property type="molecule type" value="Genomic_DNA"/>
</dbReference>
<keyword evidence="4 6" id="KW-1133">Transmembrane helix</keyword>
<keyword evidence="8" id="KW-1185">Reference proteome</keyword>
<dbReference type="PANTHER" id="PTHR33931">
    <property type="entry name" value="HOLIN-LIKE PROTEIN CIDA-RELATED"/>
    <property type="match status" value="1"/>
</dbReference>
<dbReference type="RefSeq" id="WP_154470967.1">
    <property type="nucleotide sequence ID" value="NZ_DBEWUL010000064.1"/>
</dbReference>
<feature type="transmembrane region" description="Helical" evidence="6">
    <location>
        <begin position="30"/>
        <end position="47"/>
    </location>
</feature>
<accession>A0A7X2NIQ3</accession>
<evidence type="ECO:0000256" key="3">
    <source>
        <dbReference type="ARBA" id="ARBA00022692"/>
    </source>
</evidence>
<evidence type="ECO:0000256" key="4">
    <source>
        <dbReference type="ARBA" id="ARBA00022989"/>
    </source>
</evidence>
<feature type="transmembrane region" description="Helical" evidence="6">
    <location>
        <begin position="7"/>
        <end position="24"/>
    </location>
</feature>
<organism evidence="7 8">
    <name type="scientific">Clostridium porci</name>
    <dbReference type="NCBI Taxonomy" id="2605778"/>
    <lineage>
        <taxon>Bacteria</taxon>
        <taxon>Bacillati</taxon>
        <taxon>Bacillota</taxon>
        <taxon>Clostridia</taxon>
        <taxon>Eubacteriales</taxon>
        <taxon>Clostridiaceae</taxon>
        <taxon>Clostridium</taxon>
    </lineage>
</organism>
<keyword evidence="5 6" id="KW-0472">Membrane</keyword>
<dbReference type="Proteomes" id="UP000429958">
    <property type="component" value="Unassembled WGS sequence"/>
</dbReference>
<reference evidence="7 8" key="1">
    <citation type="submission" date="2019-08" db="EMBL/GenBank/DDBJ databases">
        <title>In-depth cultivation of the pig gut microbiome towards novel bacterial diversity and tailored functional studies.</title>
        <authorList>
            <person name="Wylensek D."/>
            <person name="Hitch T.C.A."/>
            <person name="Clavel T."/>
        </authorList>
    </citation>
    <scope>NUCLEOTIDE SEQUENCE [LARGE SCALE GENOMIC DNA]</scope>
    <source>
        <strain evidence="7 8">WCA-389-WT-23D1</strain>
    </source>
</reference>
<dbReference type="GO" id="GO:0005886">
    <property type="term" value="C:plasma membrane"/>
    <property type="evidence" value="ECO:0007669"/>
    <property type="project" value="UniProtKB-SubCell"/>
</dbReference>
<comment type="caution">
    <text evidence="7">The sequence shown here is derived from an EMBL/GenBank/DDBJ whole genome shotgun (WGS) entry which is preliminary data.</text>
</comment>
<evidence type="ECO:0000313" key="8">
    <source>
        <dbReference type="Proteomes" id="UP000429958"/>
    </source>
</evidence>
<proteinExistence type="predicted"/>
<sequence length="137" mass="14542">MKYVKQIGVILGITMLGEVLYVVLPLPVPAGVYGLFLMLGALISGLVKLESVEGTGNFLLDTMSMMFIPATVGIVESFGEVKKVLVPFLVIIAVSTILVMIVTGNIAQWVIGRSGQEEAANALGVQTFKASEEKEGI</sequence>
<evidence type="ECO:0000256" key="1">
    <source>
        <dbReference type="ARBA" id="ARBA00004651"/>
    </source>
</evidence>
<keyword evidence="2" id="KW-1003">Cell membrane</keyword>